<dbReference type="EMBL" id="LAZR01053659">
    <property type="protein sequence ID" value="KKK80267.1"/>
    <property type="molecule type" value="Genomic_DNA"/>
</dbReference>
<sequence length="75" mass="8348">MIIYIGFIKEQGKLLPEFVTDNLKLAKHKAVRAVDDALPNNSVHVFKVCLDVKVVPLIVASWTPEGEHVTEVPEP</sequence>
<dbReference type="AlphaFoldDB" id="A0A0F8YFS8"/>
<proteinExistence type="predicted"/>
<name>A0A0F8YFS8_9ZZZZ</name>
<comment type="caution">
    <text evidence="1">The sequence shown here is derived from an EMBL/GenBank/DDBJ whole genome shotgun (WGS) entry which is preliminary data.</text>
</comment>
<reference evidence="1" key="1">
    <citation type="journal article" date="2015" name="Nature">
        <title>Complex archaea that bridge the gap between prokaryotes and eukaryotes.</title>
        <authorList>
            <person name="Spang A."/>
            <person name="Saw J.H."/>
            <person name="Jorgensen S.L."/>
            <person name="Zaremba-Niedzwiedzka K."/>
            <person name="Martijn J."/>
            <person name="Lind A.E."/>
            <person name="van Eijk R."/>
            <person name="Schleper C."/>
            <person name="Guy L."/>
            <person name="Ettema T.J."/>
        </authorList>
    </citation>
    <scope>NUCLEOTIDE SEQUENCE</scope>
</reference>
<protein>
    <submittedName>
        <fullName evidence="1">Uncharacterized protein</fullName>
    </submittedName>
</protein>
<organism evidence="1">
    <name type="scientific">marine sediment metagenome</name>
    <dbReference type="NCBI Taxonomy" id="412755"/>
    <lineage>
        <taxon>unclassified sequences</taxon>
        <taxon>metagenomes</taxon>
        <taxon>ecological metagenomes</taxon>
    </lineage>
</organism>
<evidence type="ECO:0000313" key="1">
    <source>
        <dbReference type="EMBL" id="KKK80267.1"/>
    </source>
</evidence>
<accession>A0A0F8YFS8</accession>
<gene>
    <name evidence="1" type="ORF">LCGC14_2825230</name>
</gene>